<feature type="transmembrane region" description="Helical" evidence="1">
    <location>
        <begin position="41"/>
        <end position="59"/>
    </location>
</feature>
<dbReference type="Pfam" id="PF10502">
    <property type="entry name" value="Peptidase_S26"/>
    <property type="match status" value="1"/>
</dbReference>
<evidence type="ECO:0000259" key="2">
    <source>
        <dbReference type="Pfam" id="PF10502"/>
    </source>
</evidence>
<accession>A0ABW9N3J9</accession>
<keyword evidence="1" id="KW-1133">Transmembrane helix</keyword>
<feature type="domain" description="Peptidase S26" evidence="2">
    <location>
        <begin position="39"/>
        <end position="192"/>
    </location>
</feature>
<keyword evidence="1" id="KW-0472">Membrane</keyword>
<sequence>MTRQKLKSLCKKKDLVLLKLLKLWCLGKAMNKISNRAIRIFILGVIFFLIGSFCIKYLGKDYGFGIVKSKSISEYIVIYKRDISKEKSFKDKIVYFVFPKDTPYYKKNEKFAKYVRCEEGDVLTTSFLNYYCNGKFLGSALTTDSKNNKVENFVFNGVIPENKYFVLGTHPRSYDSRYWGFIDKELIKGVAIWKI</sequence>
<evidence type="ECO:0000313" key="3">
    <source>
        <dbReference type="EMBL" id="MPB98673.1"/>
    </source>
</evidence>
<keyword evidence="1" id="KW-0812">Transmembrane</keyword>
<comment type="caution">
    <text evidence="3">The sequence shown here is derived from an EMBL/GenBank/DDBJ whole genome shotgun (WGS) entry which is preliminary data.</text>
</comment>
<protein>
    <submittedName>
        <fullName evidence="3">S26 family signal peptidase</fullName>
    </submittedName>
</protein>
<name>A0ABW9N3J9_9BACT</name>
<organism evidence="3 4">
    <name type="scientific">Campylobacter subantarcticus</name>
    <dbReference type="NCBI Taxonomy" id="497724"/>
    <lineage>
        <taxon>Bacteria</taxon>
        <taxon>Pseudomonadati</taxon>
        <taxon>Campylobacterota</taxon>
        <taxon>Epsilonproteobacteria</taxon>
        <taxon>Campylobacterales</taxon>
        <taxon>Campylobacteraceae</taxon>
        <taxon>Campylobacter</taxon>
    </lineage>
</organism>
<gene>
    <name evidence="3" type="ORF">A0Z09_001115</name>
</gene>
<dbReference type="EMBL" id="AACKMW020000009">
    <property type="protein sequence ID" value="MPB98673.1"/>
    <property type="molecule type" value="Genomic_DNA"/>
</dbReference>
<dbReference type="SUPFAM" id="SSF51306">
    <property type="entry name" value="LexA/Signal peptidase"/>
    <property type="match status" value="1"/>
</dbReference>
<dbReference type="CDD" id="cd06530">
    <property type="entry name" value="S26_SPase_I"/>
    <property type="match status" value="1"/>
</dbReference>
<dbReference type="InterPro" id="IPR036286">
    <property type="entry name" value="LexA/Signal_pep-like_sf"/>
</dbReference>
<evidence type="ECO:0000256" key="1">
    <source>
        <dbReference type="SAM" id="Phobius"/>
    </source>
</evidence>
<reference evidence="3" key="1">
    <citation type="submission" date="2019-08" db="EMBL/GenBank/DDBJ databases">
        <title>Rapid identification of Enteric Bacteria from Whole Genome Sequences (WGS) using Average Nucleotide Identity (ANI).</title>
        <authorList>
            <person name="Lane C."/>
        </authorList>
    </citation>
    <scope>NUCLEOTIDE SEQUENCE [LARGE SCALE GENOMIC DNA]</scope>
    <source>
        <strain evidence="3">2010D-8461</strain>
    </source>
</reference>
<evidence type="ECO:0000313" key="4">
    <source>
        <dbReference type="Proteomes" id="UP000364097"/>
    </source>
</evidence>
<keyword evidence="4" id="KW-1185">Reference proteome</keyword>
<dbReference type="Gene3D" id="2.10.109.10">
    <property type="entry name" value="Umud Fragment, subunit A"/>
    <property type="match status" value="1"/>
</dbReference>
<dbReference type="Proteomes" id="UP000364097">
    <property type="component" value="Unassembled WGS sequence"/>
</dbReference>
<proteinExistence type="predicted"/>
<dbReference type="InterPro" id="IPR019533">
    <property type="entry name" value="Peptidase_S26"/>
</dbReference>